<dbReference type="InterPro" id="IPR036890">
    <property type="entry name" value="HATPase_C_sf"/>
</dbReference>
<keyword evidence="12" id="KW-0808">Transferase</keyword>
<feature type="domain" description="Histidine kinase" evidence="10">
    <location>
        <begin position="836"/>
        <end position="1051"/>
    </location>
</feature>
<keyword evidence="12" id="KW-0418">Kinase</keyword>
<dbReference type="InterPro" id="IPR011110">
    <property type="entry name" value="Reg_prop"/>
</dbReference>
<dbReference type="PANTHER" id="PTHR43547">
    <property type="entry name" value="TWO-COMPONENT HISTIDINE KINASE"/>
    <property type="match status" value="1"/>
</dbReference>
<evidence type="ECO:0000256" key="8">
    <source>
        <dbReference type="SAM" id="Phobius"/>
    </source>
</evidence>
<dbReference type="PROSITE" id="PS01124">
    <property type="entry name" value="HTH_ARAC_FAMILY_2"/>
    <property type="match status" value="1"/>
</dbReference>
<dbReference type="Pfam" id="PF02518">
    <property type="entry name" value="HATPase_c"/>
    <property type="match status" value="1"/>
</dbReference>
<dbReference type="SMART" id="SM00342">
    <property type="entry name" value="HTH_ARAC"/>
    <property type="match status" value="1"/>
</dbReference>
<keyword evidence="8" id="KW-0812">Transmembrane</keyword>
<dbReference type="InterPro" id="IPR018062">
    <property type="entry name" value="HTH_AraC-typ_CS"/>
</dbReference>
<dbReference type="Gene3D" id="1.10.287.130">
    <property type="match status" value="1"/>
</dbReference>
<dbReference type="InterPro" id="IPR015943">
    <property type="entry name" value="WD40/YVTN_repeat-like_dom_sf"/>
</dbReference>
<dbReference type="EMBL" id="QEAS01000016">
    <property type="protein sequence ID" value="PWG79218.1"/>
    <property type="molecule type" value="Genomic_DNA"/>
</dbReference>
<feature type="domain" description="HTH araC/xylS-type" evidence="9">
    <location>
        <begin position="1249"/>
        <end position="1348"/>
    </location>
</feature>
<evidence type="ECO:0000259" key="9">
    <source>
        <dbReference type="PROSITE" id="PS01124"/>
    </source>
</evidence>
<dbReference type="InterPro" id="IPR036097">
    <property type="entry name" value="HisK_dim/P_sf"/>
</dbReference>
<keyword evidence="6" id="KW-0804">Transcription</keyword>
<keyword evidence="3 7" id="KW-0597">Phosphoprotein</keyword>
<dbReference type="PROSITE" id="PS50110">
    <property type="entry name" value="RESPONSE_REGULATORY"/>
    <property type="match status" value="1"/>
</dbReference>
<dbReference type="InterPro" id="IPR003594">
    <property type="entry name" value="HATPase_dom"/>
</dbReference>
<keyword evidence="5" id="KW-0238">DNA-binding</keyword>
<dbReference type="Gene3D" id="3.40.50.2300">
    <property type="match status" value="1"/>
</dbReference>
<evidence type="ECO:0000313" key="12">
    <source>
        <dbReference type="EMBL" id="PWG79218.1"/>
    </source>
</evidence>
<evidence type="ECO:0000256" key="5">
    <source>
        <dbReference type="ARBA" id="ARBA00023125"/>
    </source>
</evidence>
<comment type="caution">
    <text evidence="12">The sequence shown here is derived from an EMBL/GenBank/DDBJ whole genome shotgun (WGS) entry which is preliminary data.</text>
</comment>
<dbReference type="Gene3D" id="2.130.10.10">
    <property type="entry name" value="YVTN repeat-like/Quinoprotein amine dehydrogenase"/>
    <property type="match status" value="2"/>
</dbReference>
<dbReference type="SUPFAM" id="SSF55874">
    <property type="entry name" value="ATPase domain of HSP90 chaperone/DNA topoisomerase II/histidine kinase"/>
    <property type="match status" value="1"/>
</dbReference>
<evidence type="ECO:0000256" key="1">
    <source>
        <dbReference type="ARBA" id="ARBA00000085"/>
    </source>
</evidence>
<evidence type="ECO:0000256" key="3">
    <source>
        <dbReference type="ARBA" id="ARBA00022553"/>
    </source>
</evidence>
<dbReference type="CDD" id="cd00082">
    <property type="entry name" value="HisKA"/>
    <property type="match status" value="1"/>
</dbReference>
<protein>
    <recommendedName>
        <fullName evidence="2">histidine kinase</fullName>
        <ecNumber evidence="2">2.7.13.3</ecNumber>
    </recommendedName>
</protein>
<dbReference type="SMART" id="SM00387">
    <property type="entry name" value="HATPase_c"/>
    <property type="match status" value="1"/>
</dbReference>
<dbReference type="Pfam" id="PF07494">
    <property type="entry name" value="Reg_prop"/>
    <property type="match status" value="6"/>
</dbReference>
<evidence type="ECO:0000256" key="7">
    <source>
        <dbReference type="PROSITE-ProRule" id="PRU00169"/>
    </source>
</evidence>
<gene>
    <name evidence="12" type="ORF">DDR33_18190</name>
</gene>
<evidence type="ECO:0000259" key="10">
    <source>
        <dbReference type="PROSITE" id="PS50109"/>
    </source>
</evidence>
<reference evidence="12 13" key="1">
    <citation type="submission" date="2018-04" db="EMBL/GenBank/DDBJ databases">
        <title>Pedobacter chongqingensis sp. nov., isolated from a rottenly hemp rope.</title>
        <authorList>
            <person name="Cai Y."/>
        </authorList>
    </citation>
    <scope>NUCLEOTIDE SEQUENCE [LARGE SCALE GENOMIC DNA]</scope>
    <source>
        <strain evidence="12 13">FJ4-8</strain>
    </source>
</reference>
<dbReference type="SMART" id="SM00388">
    <property type="entry name" value="HisKA"/>
    <property type="match status" value="1"/>
</dbReference>
<dbReference type="Gene3D" id="3.30.565.10">
    <property type="entry name" value="Histidine kinase-like ATPase, C-terminal domain"/>
    <property type="match status" value="1"/>
</dbReference>
<dbReference type="PANTHER" id="PTHR43547:SF2">
    <property type="entry name" value="HYBRID SIGNAL TRANSDUCTION HISTIDINE KINASE C"/>
    <property type="match status" value="1"/>
</dbReference>
<sequence length="1361" mass="154986">MKLLKAHVFLLFIFLFRSPLLLGQRSEAVDHLGIENGLSNSAVRSFFQDSNGFMWIGTNDGLNRYDGYEFRIFRSSDGDTTSIIQNWINVIAEDKEQRLWIGTHGGVSIYNGLTGHFSPVYYQAKGSDPKKLVKNTEDIKFDKSGNAFLRVTGECLVLFENNDYRSGRIIPLKNTGHNYNLQAICITADQSVWAFVEGKGLCRYDRKKKQLQVVNNTHQSASKLLFHNNFLWMSTSAGIERYNIAENVYDRHYGKTESMLSSTRVSAIMTGNNDELWIATDGGGINILNEKTSKFSYINSGDGKRSIASNAVLALYKDKRSRIWIGTYRGGLNIIDPYKSGFVNIKHETGNRNSLANNFVLSICEQDPENLWIGTDGGGVSLLNRKDNLFTNFVHQPDNQASLGGNSITGIRKDSNGNIWLASYDGCISRYIPTTRSFERYYAYAGSRKLTNATFWLIYEDRKRNLWAGDLQYGLFLFNRKTNRFELFDSKLRDVLVLYEDGQGQLWGGEWNEIVRINPATRKYKRYKTGYSVRSVFEDKKGRFWIGTEGGLMLFDRKQNKILKRYTSDDGLANNHIMNILGDKAGNLWLSTYNGLSKFDIPGQTFKTYSTGDGLPEKEFNYNAAATLSSGELAFGNVRGLTLFYPEKVSQRRSNPDLVFTGVSINNTPAGLSGYITETSGSSVKEIRVPHDQAIFTFNFTAIDFPYTEHINYRYRLLNRDHQWNNGGSARSVSYARLDPGTYDFQVNCTNKDGQWEKKSISIRIIVSPPWYQSWLAYLIYIIAAIACLYGYVTYRVRQTRLKYEILIARENEKKQRALQEKEREIYHNRLDFFTSITHEFRTPLSLIINPVKDMMMRDQNNDDKDLKIVFRNARRLLSLVDQLLLFRKADSGAGEMRVTALNIAELCTEVFHCFSQQAKANGINYERVNTDKNILVFGDREKLEIILFNLISNAIKFTPPGGNVSLSVVEKPNTVSIQVQDTGCGIAGREGESIFEKFYQSGTKGRPEKAGFGVGLYLARLFANKHQASLNYKSEVDKGTMFTLTLKKGKAHFDPDLISEDTITESPILEELLADDSNMDAAERSVGETFKADDIFTERKTILVIDDDKDIRRYINTVFQPDYIVYEAGDGETGMLMVKEKTPDLVICDVMMPRMSGIEWCSWLKNDPAYAYIPVILLTASLSSENKLKGIDCGADDYIGKPFEKDLLVARVANLLNIRNNLRSYFYNEITLKTNSVAISEEYKAFMQKCMEVVEAHLTDPQFNIKVLAREIGMSHSNLYRKVKSLSGYTVTAFIRLIRLRKAAEMLINTDYNINQVALETGFNNIKYFRSQFVKLFGVNPSDFARRNKPVFQKRINIKL</sequence>
<dbReference type="Gene3D" id="1.10.10.60">
    <property type="entry name" value="Homeodomain-like"/>
    <property type="match status" value="1"/>
</dbReference>
<dbReference type="InterPro" id="IPR018060">
    <property type="entry name" value="HTH_AraC"/>
</dbReference>
<dbReference type="EC" id="2.7.13.3" evidence="2"/>
<dbReference type="GO" id="GO:0043565">
    <property type="term" value="F:sequence-specific DNA binding"/>
    <property type="evidence" value="ECO:0007669"/>
    <property type="project" value="InterPro"/>
</dbReference>
<feature type="modified residue" description="4-aspartylphosphate" evidence="7">
    <location>
        <position position="1150"/>
    </location>
</feature>
<dbReference type="SUPFAM" id="SSF63829">
    <property type="entry name" value="Calcium-dependent phosphotriesterase"/>
    <property type="match status" value="2"/>
</dbReference>
<dbReference type="InterPro" id="IPR004358">
    <property type="entry name" value="Sig_transdc_His_kin-like_C"/>
</dbReference>
<keyword evidence="8" id="KW-1133">Transmembrane helix</keyword>
<dbReference type="Pfam" id="PF00072">
    <property type="entry name" value="Response_reg"/>
    <property type="match status" value="1"/>
</dbReference>
<dbReference type="Pfam" id="PF00512">
    <property type="entry name" value="HisKA"/>
    <property type="match status" value="1"/>
</dbReference>
<dbReference type="InterPro" id="IPR013783">
    <property type="entry name" value="Ig-like_fold"/>
</dbReference>
<keyword evidence="13" id="KW-1185">Reference proteome</keyword>
<dbReference type="InterPro" id="IPR009057">
    <property type="entry name" value="Homeodomain-like_sf"/>
</dbReference>
<comment type="catalytic activity">
    <reaction evidence="1">
        <text>ATP + protein L-histidine = ADP + protein N-phospho-L-histidine.</text>
        <dbReference type="EC" id="2.7.13.3"/>
    </reaction>
</comment>
<evidence type="ECO:0000256" key="6">
    <source>
        <dbReference type="ARBA" id="ARBA00023163"/>
    </source>
</evidence>
<dbReference type="SUPFAM" id="SSF47384">
    <property type="entry name" value="Homodimeric domain of signal transducing histidine kinase"/>
    <property type="match status" value="1"/>
</dbReference>
<feature type="domain" description="Response regulatory" evidence="11">
    <location>
        <begin position="1102"/>
        <end position="1217"/>
    </location>
</feature>
<keyword evidence="4" id="KW-0805">Transcription regulation</keyword>
<organism evidence="12 13">
    <name type="scientific">Pararcticibacter amylolyticus</name>
    <dbReference type="NCBI Taxonomy" id="2173175"/>
    <lineage>
        <taxon>Bacteria</taxon>
        <taxon>Pseudomonadati</taxon>
        <taxon>Bacteroidota</taxon>
        <taxon>Sphingobacteriia</taxon>
        <taxon>Sphingobacteriales</taxon>
        <taxon>Sphingobacteriaceae</taxon>
        <taxon>Pararcticibacter</taxon>
    </lineage>
</organism>
<dbReference type="SUPFAM" id="SSF52172">
    <property type="entry name" value="CheY-like"/>
    <property type="match status" value="1"/>
</dbReference>
<dbReference type="GO" id="GO:0003700">
    <property type="term" value="F:DNA-binding transcription factor activity"/>
    <property type="evidence" value="ECO:0007669"/>
    <property type="project" value="InterPro"/>
</dbReference>
<dbReference type="PROSITE" id="PS00041">
    <property type="entry name" value="HTH_ARAC_FAMILY_1"/>
    <property type="match status" value="1"/>
</dbReference>
<dbReference type="Pfam" id="PF12833">
    <property type="entry name" value="HTH_18"/>
    <property type="match status" value="1"/>
</dbReference>
<dbReference type="PROSITE" id="PS50109">
    <property type="entry name" value="HIS_KIN"/>
    <property type="match status" value="1"/>
</dbReference>
<dbReference type="CDD" id="cd00075">
    <property type="entry name" value="HATPase"/>
    <property type="match status" value="1"/>
</dbReference>
<evidence type="ECO:0000256" key="4">
    <source>
        <dbReference type="ARBA" id="ARBA00023015"/>
    </source>
</evidence>
<dbReference type="Pfam" id="PF07495">
    <property type="entry name" value="Y_Y_Y"/>
    <property type="match status" value="1"/>
</dbReference>
<dbReference type="OrthoDB" id="9809670at2"/>
<proteinExistence type="predicted"/>
<name>A0A2U2PCU5_9SPHI</name>
<dbReference type="RefSeq" id="WP_109417234.1">
    <property type="nucleotide sequence ID" value="NZ_QEAS01000016.1"/>
</dbReference>
<dbReference type="InterPro" id="IPR001789">
    <property type="entry name" value="Sig_transdc_resp-reg_receiver"/>
</dbReference>
<dbReference type="SMART" id="SM00448">
    <property type="entry name" value="REC"/>
    <property type="match status" value="1"/>
</dbReference>
<dbReference type="InterPro" id="IPR003661">
    <property type="entry name" value="HisK_dim/P_dom"/>
</dbReference>
<dbReference type="InterPro" id="IPR011123">
    <property type="entry name" value="Y_Y_Y"/>
</dbReference>
<evidence type="ECO:0000259" key="11">
    <source>
        <dbReference type="PROSITE" id="PS50110"/>
    </source>
</evidence>
<dbReference type="PRINTS" id="PR00344">
    <property type="entry name" value="BCTRLSENSOR"/>
</dbReference>
<dbReference type="InterPro" id="IPR005467">
    <property type="entry name" value="His_kinase_dom"/>
</dbReference>
<dbReference type="Gene3D" id="2.60.40.10">
    <property type="entry name" value="Immunoglobulins"/>
    <property type="match status" value="1"/>
</dbReference>
<evidence type="ECO:0000256" key="2">
    <source>
        <dbReference type="ARBA" id="ARBA00012438"/>
    </source>
</evidence>
<evidence type="ECO:0000313" key="13">
    <source>
        <dbReference type="Proteomes" id="UP000245647"/>
    </source>
</evidence>
<accession>A0A2U2PCU5</accession>
<dbReference type="SUPFAM" id="SSF46689">
    <property type="entry name" value="Homeodomain-like"/>
    <property type="match status" value="1"/>
</dbReference>
<dbReference type="GO" id="GO:0000155">
    <property type="term" value="F:phosphorelay sensor kinase activity"/>
    <property type="evidence" value="ECO:0007669"/>
    <property type="project" value="InterPro"/>
</dbReference>
<keyword evidence="8" id="KW-0472">Membrane</keyword>
<feature type="transmembrane region" description="Helical" evidence="8">
    <location>
        <begin position="775"/>
        <end position="793"/>
    </location>
</feature>
<dbReference type="InterPro" id="IPR011006">
    <property type="entry name" value="CheY-like_superfamily"/>
</dbReference>
<dbReference type="Proteomes" id="UP000245647">
    <property type="component" value="Unassembled WGS sequence"/>
</dbReference>